<evidence type="ECO:0000313" key="3">
    <source>
        <dbReference type="EMBL" id="TJF61728.1"/>
    </source>
</evidence>
<protein>
    <submittedName>
        <fullName evidence="2">Uncharacterized protein</fullName>
    </submittedName>
</protein>
<reference evidence="1 4" key="1">
    <citation type="journal article" date="2015" name="Genome Announc.">
        <title>Draft Genome Sequences of Human-Pathogenic Escherichia coli O26:H11 Strains Carrying the stx2 Gene Only and Circulating in France.</title>
        <authorList>
            <person name="Delannoy S."/>
            <person name="Mariani-Kurkdjian P."/>
            <person name="Bonacorsi S."/>
            <person name="Liguori S."/>
            <person name="Ison S.A."/>
            <person name="Fach P."/>
        </authorList>
    </citation>
    <scope>NUCLEOTIDE SEQUENCE [LARGE SCALE GENOMIC DNA]</scope>
    <source>
        <strain evidence="1 4">34870</strain>
    </source>
</reference>
<dbReference type="Proteomes" id="UP000248865">
    <property type="component" value="Unassembled WGS sequence"/>
</dbReference>
<dbReference type="EMBL" id="QFSS01000561">
    <property type="protein sequence ID" value="PZZ54686.1"/>
    <property type="molecule type" value="Genomic_DNA"/>
</dbReference>
<dbReference type="EMBL" id="RROO01000054">
    <property type="protein sequence ID" value="TJF61728.1"/>
    <property type="molecule type" value="Genomic_DNA"/>
</dbReference>
<proteinExistence type="predicted"/>
<organism evidence="2 5">
    <name type="scientific">Escherichia coli</name>
    <dbReference type="NCBI Taxonomy" id="562"/>
    <lineage>
        <taxon>Bacteria</taxon>
        <taxon>Pseudomonadati</taxon>
        <taxon>Pseudomonadota</taxon>
        <taxon>Gammaproteobacteria</taxon>
        <taxon>Enterobacterales</taxon>
        <taxon>Enterobacteriaceae</taxon>
        <taxon>Escherichia</taxon>
    </lineage>
</organism>
<dbReference type="Proteomes" id="UP000305093">
    <property type="component" value="Unassembled WGS sequence"/>
</dbReference>
<gene>
    <name evidence="1" type="ORF">ABE91_023290</name>
    <name evidence="3" type="ORF">C9194_21920</name>
    <name evidence="2" type="ORF">DIV22_31040</name>
</gene>
<reference evidence="3 6" key="4">
    <citation type="submission" date="2018-12" db="EMBL/GenBank/DDBJ databases">
        <title>Food and Water Safety Consortium.</title>
        <authorList>
            <person name="Tyson S."/>
            <person name="Peterson C.-L."/>
            <person name="Olson A."/>
            <person name="Tyler S."/>
            <person name="Cabral J."/>
            <person name="Lynch T."/>
            <person name="Knox N."/>
            <person name="Van Domselaar G."/>
            <person name="Graham M."/>
        </authorList>
    </citation>
    <scope>NUCLEOTIDE SEQUENCE [LARGE SCALE GENOMIC DNA]</scope>
    <source>
        <strain evidence="3 6">FWSEC0419</strain>
    </source>
</reference>
<evidence type="ECO:0000313" key="4">
    <source>
        <dbReference type="Proteomes" id="UP000036331"/>
    </source>
</evidence>
<dbReference type="EMBL" id="LDXE02000005">
    <property type="protein sequence ID" value="PBN70384.1"/>
    <property type="molecule type" value="Genomic_DNA"/>
</dbReference>
<comment type="caution">
    <text evidence="2">The sequence shown here is derived from an EMBL/GenBank/DDBJ whole genome shotgun (WGS) entry which is preliminary data.</text>
</comment>
<evidence type="ECO:0000313" key="1">
    <source>
        <dbReference type="EMBL" id="PBN70384.1"/>
    </source>
</evidence>
<evidence type="ECO:0000313" key="6">
    <source>
        <dbReference type="Proteomes" id="UP000305093"/>
    </source>
</evidence>
<dbReference type="AlphaFoldDB" id="A0A1V3CES1"/>
<sequence length="72" mass="8293">MTGLFKQSLKIAQEHSVSIMYSKRLKNNIIRYSAEFVCTTASQPCPKTKISALYTFQKIQQQRESADELLIH</sequence>
<name>A0A1V3CES1_ECOLX</name>
<dbReference type="Proteomes" id="UP000036331">
    <property type="component" value="Unassembled WGS sequence"/>
</dbReference>
<accession>A0A1V3CES1</accession>
<reference evidence="1" key="2">
    <citation type="submission" date="2017-03" db="EMBL/GenBank/DDBJ databases">
        <title>The mobilome is the main driver of stx2-positive O26:H11 Escherichia coli strains evolution.</title>
        <authorList>
            <person name="Delannoy S."/>
            <person name="Mariani-Kurkdjian P."/>
            <person name="Webb H.E."/>
            <person name="Bonacorsi S."/>
            <person name="Fach P."/>
        </authorList>
    </citation>
    <scope>NUCLEOTIDE SEQUENCE</scope>
    <source>
        <strain evidence="1">34870</strain>
    </source>
</reference>
<reference evidence="2 5" key="3">
    <citation type="submission" date="2018-05" db="EMBL/GenBank/DDBJ databases">
        <title>Genomic sequencing of EHEC O26 New European Clone.</title>
        <authorList>
            <person name="Karnisova L."/>
            <person name="Nunvar J."/>
            <person name="Marejkova M."/>
            <person name="Mellmann A."/>
            <person name="Drevinek P."/>
            <person name="Blahova K."/>
            <person name="Bielaszewska M."/>
        </authorList>
    </citation>
    <scope>NUCLEOTIDE SEQUENCE [LARGE SCALE GENOMIC DNA]</scope>
    <source>
        <strain evidence="2 5">14-391</strain>
    </source>
</reference>
<evidence type="ECO:0000313" key="5">
    <source>
        <dbReference type="Proteomes" id="UP000248865"/>
    </source>
</evidence>
<evidence type="ECO:0000313" key="2">
    <source>
        <dbReference type="EMBL" id="PZZ54686.1"/>
    </source>
</evidence>